<feature type="chain" id="PRO_5019263951" description="Fap" evidence="2">
    <location>
        <begin position="33"/>
        <end position="180"/>
    </location>
</feature>
<dbReference type="OrthoDB" id="5957352at2"/>
<dbReference type="AlphaFoldDB" id="A0A432LP25"/>
<organism evidence="3 4">
    <name type="scientific">Dyella dinghuensis</name>
    <dbReference type="NCBI Taxonomy" id="1920169"/>
    <lineage>
        <taxon>Bacteria</taxon>
        <taxon>Pseudomonadati</taxon>
        <taxon>Pseudomonadota</taxon>
        <taxon>Gammaproteobacteria</taxon>
        <taxon>Lysobacterales</taxon>
        <taxon>Rhodanobacteraceae</taxon>
        <taxon>Dyella</taxon>
    </lineage>
</organism>
<evidence type="ECO:0000313" key="3">
    <source>
        <dbReference type="EMBL" id="RUL61371.1"/>
    </source>
</evidence>
<protein>
    <recommendedName>
        <fullName evidence="5">Fap</fullName>
    </recommendedName>
</protein>
<feature type="region of interest" description="Disordered" evidence="1">
    <location>
        <begin position="103"/>
        <end position="135"/>
    </location>
</feature>
<evidence type="ECO:0000256" key="1">
    <source>
        <dbReference type="SAM" id="MobiDB-lite"/>
    </source>
</evidence>
<evidence type="ECO:0000256" key="2">
    <source>
        <dbReference type="SAM" id="SignalP"/>
    </source>
</evidence>
<comment type="caution">
    <text evidence="3">The sequence shown here is derived from an EMBL/GenBank/DDBJ whole genome shotgun (WGS) entry which is preliminary data.</text>
</comment>
<proteinExistence type="predicted"/>
<keyword evidence="2" id="KW-0732">Signal</keyword>
<dbReference type="Proteomes" id="UP000267077">
    <property type="component" value="Unassembled WGS sequence"/>
</dbReference>
<feature type="signal peptide" evidence="2">
    <location>
        <begin position="1"/>
        <end position="32"/>
    </location>
</feature>
<accession>A0A432LP25</accession>
<name>A0A432LP25_9GAMM</name>
<gene>
    <name evidence="3" type="ORF">EKH79_17170</name>
</gene>
<dbReference type="RefSeq" id="WP_126675082.1">
    <property type="nucleotide sequence ID" value="NZ_RYZR01000008.1"/>
</dbReference>
<sequence length="180" mass="17763">MDSSRHSYGQVCRCVVIASAVALALTPLVSFADGARVAQKAQPGEIVLIRNVATRPADRNPTAPGMALMVSASPNPQLGNAVHGAGNGEITDQEIDDLTAGISSGARASGQGSGSQHLLNPDLAQNTGGNNAAAANGNTTNSLTAGGGAGGATGAVVDSTRNISDQITNTISQLPIGGGH</sequence>
<dbReference type="EMBL" id="RYZR01000008">
    <property type="protein sequence ID" value="RUL61371.1"/>
    <property type="molecule type" value="Genomic_DNA"/>
</dbReference>
<evidence type="ECO:0000313" key="4">
    <source>
        <dbReference type="Proteomes" id="UP000267077"/>
    </source>
</evidence>
<feature type="compositionally biased region" description="Low complexity" evidence="1">
    <location>
        <begin position="124"/>
        <end position="135"/>
    </location>
</feature>
<reference evidence="3 4" key="1">
    <citation type="submission" date="2018-12" db="EMBL/GenBank/DDBJ databases">
        <title>Dyella dinghuensis sp. nov. DHOA06 and Dyella choica sp. nov. 4M-K27, isolated from forest soil.</title>
        <authorList>
            <person name="Qiu L.-H."/>
            <person name="Gao Z.-H."/>
        </authorList>
    </citation>
    <scope>NUCLEOTIDE SEQUENCE [LARGE SCALE GENOMIC DNA]</scope>
    <source>
        <strain evidence="3 4">DHOA06</strain>
    </source>
</reference>
<keyword evidence="4" id="KW-1185">Reference proteome</keyword>
<evidence type="ECO:0008006" key="5">
    <source>
        <dbReference type="Google" id="ProtNLM"/>
    </source>
</evidence>